<feature type="region of interest" description="Disordered" evidence="1">
    <location>
        <begin position="14"/>
        <end position="96"/>
    </location>
</feature>
<evidence type="ECO:0000313" key="2">
    <source>
        <dbReference type="EMBL" id="KAH1181603.1"/>
    </source>
</evidence>
<evidence type="ECO:0000256" key="1">
    <source>
        <dbReference type="SAM" id="MobiDB-lite"/>
    </source>
</evidence>
<dbReference type="EMBL" id="JAHDVG010000468">
    <property type="protein sequence ID" value="KAH1181603.1"/>
    <property type="molecule type" value="Genomic_DNA"/>
</dbReference>
<evidence type="ECO:0000313" key="3">
    <source>
        <dbReference type="Proteomes" id="UP000827986"/>
    </source>
</evidence>
<dbReference type="AlphaFoldDB" id="A0A9D4B4Y2"/>
<dbReference type="Proteomes" id="UP000827986">
    <property type="component" value="Unassembled WGS sequence"/>
</dbReference>
<accession>A0A9D4B4Y2</accession>
<feature type="compositionally biased region" description="Polar residues" evidence="1">
    <location>
        <begin position="31"/>
        <end position="48"/>
    </location>
</feature>
<sequence length="153" mass="16341">MARFKFRSSVPGCQFIPAIQGNSPGPELSRQGETSQNHEQPDDSSSGDFPSRTLPAAHPCRSVGTYGIARPSQQGAVRSGGRCRWGRGERGPHHTSRARFDSPFCLLCDAKSPENGQISPMGVVRTLPAAPVSGAFSSMGSKACWVNTFYQGS</sequence>
<proteinExistence type="predicted"/>
<gene>
    <name evidence="2" type="ORF">KIL84_005329</name>
</gene>
<protein>
    <submittedName>
        <fullName evidence="2">Uncharacterized protein</fullName>
    </submittedName>
</protein>
<organism evidence="2 3">
    <name type="scientific">Mauremys mutica</name>
    <name type="common">yellowpond turtle</name>
    <dbReference type="NCBI Taxonomy" id="74926"/>
    <lineage>
        <taxon>Eukaryota</taxon>
        <taxon>Metazoa</taxon>
        <taxon>Chordata</taxon>
        <taxon>Craniata</taxon>
        <taxon>Vertebrata</taxon>
        <taxon>Euteleostomi</taxon>
        <taxon>Archelosauria</taxon>
        <taxon>Testudinata</taxon>
        <taxon>Testudines</taxon>
        <taxon>Cryptodira</taxon>
        <taxon>Durocryptodira</taxon>
        <taxon>Testudinoidea</taxon>
        <taxon>Geoemydidae</taxon>
        <taxon>Geoemydinae</taxon>
        <taxon>Mauremys</taxon>
    </lineage>
</organism>
<keyword evidence="3" id="KW-1185">Reference proteome</keyword>
<comment type="caution">
    <text evidence="2">The sequence shown here is derived from an EMBL/GenBank/DDBJ whole genome shotgun (WGS) entry which is preliminary data.</text>
</comment>
<name>A0A9D4B4Y2_9SAUR</name>
<reference evidence="2" key="1">
    <citation type="submission" date="2021-09" db="EMBL/GenBank/DDBJ databases">
        <title>The genome of Mauremys mutica provides insights into the evolution of semi-aquatic lifestyle.</title>
        <authorList>
            <person name="Gong S."/>
            <person name="Gao Y."/>
        </authorList>
    </citation>
    <scope>NUCLEOTIDE SEQUENCE</scope>
    <source>
        <strain evidence="2">MM-2020</strain>
        <tissue evidence="2">Muscle</tissue>
    </source>
</reference>